<dbReference type="Proteomes" id="UP000198741">
    <property type="component" value="Chromosome I"/>
</dbReference>
<dbReference type="InterPro" id="IPR036365">
    <property type="entry name" value="PGBD-like_sf"/>
</dbReference>
<name>A0A1H0S2Y7_9ACTN</name>
<evidence type="ECO:0000259" key="2">
    <source>
        <dbReference type="Pfam" id="PF01471"/>
    </source>
</evidence>
<gene>
    <name evidence="3" type="ORF">SAMN04515671_3881</name>
</gene>
<dbReference type="AlphaFoldDB" id="A0A1H0S2Y7"/>
<proteinExistence type="predicted"/>
<dbReference type="EMBL" id="LT629710">
    <property type="protein sequence ID" value="SDP36112.1"/>
    <property type="molecule type" value="Genomic_DNA"/>
</dbReference>
<evidence type="ECO:0000256" key="1">
    <source>
        <dbReference type="SAM" id="SignalP"/>
    </source>
</evidence>
<keyword evidence="3" id="KW-0378">Hydrolase</keyword>
<dbReference type="InterPro" id="IPR002477">
    <property type="entry name" value="Peptidoglycan-bd-like"/>
</dbReference>
<reference evidence="3 4" key="1">
    <citation type="submission" date="2016-10" db="EMBL/GenBank/DDBJ databases">
        <authorList>
            <person name="de Groot N.N."/>
        </authorList>
    </citation>
    <scope>NUCLEOTIDE SEQUENCE [LARGE SCALE GENOMIC DNA]</scope>
    <source>
        <strain evidence="4">P4-7,KCTC 19426,CECT 7604</strain>
    </source>
</reference>
<protein>
    <submittedName>
        <fullName evidence="3">Peptidoglycan-binding (PGRP) domain of peptidoglycan hydrolases-containing protein</fullName>
    </submittedName>
</protein>
<organism evidence="3 4">
    <name type="scientific">Nakamurella panacisegetis</name>
    <dbReference type="NCBI Taxonomy" id="1090615"/>
    <lineage>
        <taxon>Bacteria</taxon>
        <taxon>Bacillati</taxon>
        <taxon>Actinomycetota</taxon>
        <taxon>Actinomycetes</taxon>
        <taxon>Nakamurellales</taxon>
        <taxon>Nakamurellaceae</taxon>
        <taxon>Nakamurella</taxon>
    </lineage>
</organism>
<evidence type="ECO:0000313" key="4">
    <source>
        <dbReference type="Proteomes" id="UP000198741"/>
    </source>
</evidence>
<sequence>MKGVVGGTILCLAISLGLGMAPAATAAGPGTGVARAQGAPAQSAAWLAAPAGIADAPLPVLRQGSNSSTRKVTVRSLQYLLNAHGAGLAVDGIFGWRTAGAVKTFQRSRHLTVDGIVGQRTWHALFVTVRQGSTGPAVRAVQDQFDDRYLRAGGAASLAIDGIFGPRTLRAVLYYQNRAADYNPFQVDGIVGPQTWAALIHGYLPRD</sequence>
<dbReference type="Pfam" id="PF01471">
    <property type="entry name" value="PG_binding_1"/>
    <property type="match status" value="2"/>
</dbReference>
<feature type="chain" id="PRO_5039032025" evidence="1">
    <location>
        <begin position="27"/>
        <end position="207"/>
    </location>
</feature>
<evidence type="ECO:0000313" key="3">
    <source>
        <dbReference type="EMBL" id="SDP36112.1"/>
    </source>
</evidence>
<keyword evidence="1" id="KW-0732">Signal</keyword>
<feature type="signal peptide" evidence="1">
    <location>
        <begin position="1"/>
        <end position="26"/>
    </location>
</feature>
<keyword evidence="4" id="KW-1185">Reference proteome</keyword>
<feature type="domain" description="Peptidoglycan binding-like" evidence="2">
    <location>
        <begin position="134"/>
        <end position="199"/>
    </location>
</feature>
<dbReference type="GO" id="GO:0016787">
    <property type="term" value="F:hydrolase activity"/>
    <property type="evidence" value="ECO:0007669"/>
    <property type="project" value="UniProtKB-KW"/>
</dbReference>
<feature type="domain" description="Peptidoglycan binding-like" evidence="2">
    <location>
        <begin position="73"/>
        <end position="125"/>
    </location>
</feature>
<dbReference type="SUPFAM" id="SSF47090">
    <property type="entry name" value="PGBD-like"/>
    <property type="match status" value="2"/>
</dbReference>
<accession>A0A1H0S2Y7</accession>
<dbReference type="InterPro" id="IPR036366">
    <property type="entry name" value="PGBDSf"/>
</dbReference>
<dbReference type="Gene3D" id="1.10.101.10">
    <property type="entry name" value="PGBD-like superfamily/PGBD"/>
    <property type="match status" value="2"/>
</dbReference>